<organism evidence="7 8">
    <name type="scientific">Grifola frondosa</name>
    <name type="common">Maitake</name>
    <name type="synonym">Polyporus frondosus</name>
    <dbReference type="NCBI Taxonomy" id="5627"/>
    <lineage>
        <taxon>Eukaryota</taxon>
        <taxon>Fungi</taxon>
        <taxon>Dikarya</taxon>
        <taxon>Basidiomycota</taxon>
        <taxon>Agaricomycotina</taxon>
        <taxon>Agaricomycetes</taxon>
        <taxon>Polyporales</taxon>
        <taxon>Grifolaceae</taxon>
        <taxon>Grifola</taxon>
    </lineage>
</organism>
<evidence type="ECO:0000256" key="2">
    <source>
        <dbReference type="ARBA" id="ARBA00007175"/>
    </source>
</evidence>
<proteinExistence type="inferred from homology"/>
<reference evidence="7 8" key="1">
    <citation type="submission" date="2016-03" db="EMBL/GenBank/DDBJ databases">
        <title>Whole genome sequencing of Grifola frondosa 9006-11.</title>
        <authorList>
            <person name="Min B."/>
            <person name="Park H."/>
            <person name="Kim J.-G."/>
            <person name="Cho H."/>
            <person name="Oh Y.-L."/>
            <person name="Kong W.-S."/>
            <person name="Choi I.-G."/>
        </authorList>
    </citation>
    <scope>NUCLEOTIDE SEQUENCE [LARGE SCALE GENOMIC DNA]</scope>
    <source>
        <strain evidence="7 8">9006-11</strain>
    </source>
</reference>
<keyword evidence="3 5" id="KW-0175">Coiled coil</keyword>
<evidence type="ECO:0000256" key="5">
    <source>
        <dbReference type="SAM" id="Coils"/>
    </source>
</evidence>
<dbReference type="OMA" id="EMNNDIG"/>
<dbReference type="InterPro" id="IPR019186">
    <property type="entry name" value="Nucleolar_protein_12"/>
</dbReference>
<dbReference type="OrthoDB" id="551633at2759"/>
<feature type="region of interest" description="Disordered" evidence="6">
    <location>
        <begin position="106"/>
        <end position="132"/>
    </location>
</feature>
<dbReference type="STRING" id="5627.A0A1C7LRF1"/>
<dbReference type="PANTHER" id="PTHR14577:SF0">
    <property type="entry name" value="NUCLEOLAR PROTEIN 12"/>
    <property type="match status" value="1"/>
</dbReference>
<evidence type="ECO:0000256" key="1">
    <source>
        <dbReference type="ARBA" id="ARBA00004604"/>
    </source>
</evidence>
<evidence type="ECO:0000313" key="7">
    <source>
        <dbReference type="EMBL" id="OBZ67240.1"/>
    </source>
</evidence>
<dbReference type="Proteomes" id="UP000092993">
    <property type="component" value="Unassembled WGS sequence"/>
</dbReference>
<feature type="compositionally biased region" description="Polar residues" evidence="6">
    <location>
        <begin position="166"/>
        <end position="177"/>
    </location>
</feature>
<dbReference type="Pfam" id="PF09805">
    <property type="entry name" value="Nop25"/>
    <property type="match status" value="1"/>
</dbReference>
<evidence type="ECO:0000256" key="6">
    <source>
        <dbReference type="SAM" id="MobiDB-lite"/>
    </source>
</evidence>
<accession>A0A1C7LRF1</accession>
<sequence length="212" mass="23996">MANSNLAILTKSHNIIAAKKRAKREQIKEIVFDDGARREFLTGFHKRNLKKKEDAKKKAIEREKQERLEARREQRKLLAQRAAQNAAETERAYGGLVDDREYDDEWSGLSRSCSSQKGKGREIEMEEEYEDEEQLATVTVVEDFDPDALIHGPDRTRKAGEIPQALSESSIHSQQSDPAMKVRSGDRPSGQHIEGKAERAKLKAKTAVKAKV</sequence>
<gene>
    <name evidence="7" type="primary">rrp17</name>
    <name evidence="7" type="ORF">A0H81_12896</name>
</gene>
<feature type="coiled-coil region" evidence="5">
    <location>
        <begin position="46"/>
        <end position="80"/>
    </location>
</feature>
<keyword evidence="4" id="KW-0539">Nucleus</keyword>
<evidence type="ECO:0000256" key="4">
    <source>
        <dbReference type="ARBA" id="ARBA00023242"/>
    </source>
</evidence>
<comment type="similarity">
    <text evidence="2">Belongs to the RRP17 family.</text>
</comment>
<evidence type="ECO:0000313" key="8">
    <source>
        <dbReference type="Proteomes" id="UP000092993"/>
    </source>
</evidence>
<dbReference type="AlphaFoldDB" id="A0A1C7LRF1"/>
<dbReference type="EMBL" id="LUGG01000025">
    <property type="protein sequence ID" value="OBZ67240.1"/>
    <property type="molecule type" value="Genomic_DNA"/>
</dbReference>
<name>A0A1C7LRF1_GRIFR</name>
<feature type="compositionally biased region" description="Basic residues" evidence="6">
    <location>
        <begin position="202"/>
        <end position="212"/>
    </location>
</feature>
<comment type="caution">
    <text evidence="7">The sequence shown here is derived from an EMBL/GenBank/DDBJ whole genome shotgun (WGS) entry which is preliminary data.</text>
</comment>
<protein>
    <submittedName>
        <fullName evidence="7">Ribosomal RNA-processing protein 17</fullName>
    </submittedName>
</protein>
<feature type="region of interest" description="Disordered" evidence="6">
    <location>
        <begin position="146"/>
        <end position="212"/>
    </location>
</feature>
<evidence type="ECO:0000256" key="3">
    <source>
        <dbReference type="ARBA" id="ARBA00023054"/>
    </source>
</evidence>
<comment type="subcellular location">
    <subcellularLocation>
        <location evidence="1">Nucleus</location>
        <location evidence="1">Nucleolus</location>
    </subcellularLocation>
</comment>
<dbReference type="GO" id="GO:0005730">
    <property type="term" value="C:nucleolus"/>
    <property type="evidence" value="ECO:0007669"/>
    <property type="project" value="UniProtKB-SubCell"/>
</dbReference>
<dbReference type="PANTHER" id="PTHR14577">
    <property type="entry name" value="NUCLEOLAR PROTEIN 12"/>
    <property type="match status" value="1"/>
</dbReference>
<dbReference type="GO" id="GO:0019843">
    <property type="term" value="F:rRNA binding"/>
    <property type="evidence" value="ECO:0007669"/>
    <property type="project" value="TreeGrafter"/>
</dbReference>
<keyword evidence="8" id="KW-1185">Reference proteome</keyword>